<accession>D8T973</accession>
<dbReference type="PANTHER" id="PTHR47941">
    <property type="entry name" value="PENTATRICOPEPTIDE REPEAT-CONTAINING PROTEIN 3, MITOCHONDRIAL"/>
    <property type="match status" value="1"/>
</dbReference>
<evidence type="ECO:0000256" key="4">
    <source>
        <dbReference type="SAM" id="MobiDB-lite"/>
    </source>
</evidence>
<proteinExistence type="inferred from homology"/>
<dbReference type="Proteomes" id="UP000001514">
    <property type="component" value="Unassembled WGS sequence"/>
</dbReference>
<dbReference type="InterPro" id="IPR002885">
    <property type="entry name" value="PPR_rpt"/>
</dbReference>
<name>D8T973_SELML</name>
<dbReference type="PROSITE" id="PS51375">
    <property type="entry name" value="PPR"/>
    <property type="match status" value="2"/>
</dbReference>
<organism evidence="6">
    <name type="scientific">Selaginella moellendorffii</name>
    <name type="common">Spikemoss</name>
    <dbReference type="NCBI Taxonomy" id="88036"/>
    <lineage>
        <taxon>Eukaryota</taxon>
        <taxon>Viridiplantae</taxon>
        <taxon>Streptophyta</taxon>
        <taxon>Embryophyta</taxon>
        <taxon>Tracheophyta</taxon>
        <taxon>Lycopodiopsida</taxon>
        <taxon>Selaginellales</taxon>
        <taxon>Selaginellaceae</taxon>
        <taxon>Selaginella</taxon>
    </lineage>
</organism>
<sequence length="428" mass="45971">MALLAGAIPVAIASSSSTSLAPISCSAQAVQQNVSFRKNASATAATEQIFSCQGPGKKSRYRRKRQPDELDPPVDIAGVDEESVTEICKLLESRLPSPGSLVVLHNLSSGRIQEAREELQAMAKRGVAPYRVTYNAMATGLGKAGLLEEALELMGVMESAGFALTFLCKSGRQDEAYKVMETMLLRNIEPNSLTLNLILHAFCKAARPEEALGIGDGILPDHRHLQRAAGAVLQHRSDGQRRQAPGNVGAQQVQAKLRDLQHHGPEVCGDGENGGSSSVPGAAGGMWLHSQSPGVQCLRRGLCKTGEMDLASRFLTVMAEEGCRANTATYNSLVEGFCKLGRMDEAERVLEEMIAEGSLPDSTDSVLIQGLCSAGQIEHAFMVMFQVTRAVESARPDPAFVKPIEKLCEFGQGRSCAREKSFLYISLI</sequence>
<dbReference type="HOGENOM" id="CLU_641586_0_0_1"/>
<dbReference type="NCBIfam" id="TIGR00756">
    <property type="entry name" value="PPR"/>
    <property type="match status" value="2"/>
</dbReference>
<dbReference type="EMBL" id="GL377694">
    <property type="protein sequence ID" value="EFJ06816.1"/>
    <property type="molecule type" value="Genomic_DNA"/>
</dbReference>
<dbReference type="InParanoid" id="D8T973"/>
<dbReference type="Pfam" id="PF12854">
    <property type="entry name" value="PPR_1"/>
    <property type="match status" value="1"/>
</dbReference>
<feature type="region of interest" description="Disordered" evidence="4">
    <location>
        <begin position="54"/>
        <end position="73"/>
    </location>
</feature>
<evidence type="ECO:0000313" key="5">
    <source>
        <dbReference type="EMBL" id="EFJ06816.1"/>
    </source>
</evidence>
<gene>
    <name evidence="5" type="ORF">SELMODRAFT_430370</name>
</gene>
<evidence type="ECO:0000256" key="1">
    <source>
        <dbReference type="ARBA" id="ARBA00007626"/>
    </source>
</evidence>
<feature type="repeat" description="PPR" evidence="3">
    <location>
        <begin position="130"/>
        <end position="164"/>
    </location>
</feature>
<keyword evidence="2" id="KW-0677">Repeat</keyword>
<protein>
    <recommendedName>
        <fullName evidence="7">Pentacotripeptide-repeat region of PRORP domain-containing protein</fullName>
    </recommendedName>
</protein>
<dbReference type="Gene3D" id="1.25.40.10">
    <property type="entry name" value="Tetratricopeptide repeat domain"/>
    <property type="match status" value="2"/>
</dbReference>
<evidence type="ECO:0000313" key="6">
    <source>
        <dbReference type="Proteomes" id="UP000001514"/>
    </source>
</evidence>
<evidence type="ECO:0000256" key="3">
    <source>
        <dbReference type="PROSITE-ProRule" id="PRU00708"/>
    </source>
</evidence>
<dbReference type="AlphaFoldDB" id="D8T973"/>
<dbReference type="Pfam" id="PF01535">
    <property type="entry name" value="PPR"/>
    <property type="match status" value="2"/>
</dbReference>
<dbReference type="eggNOG" id="KOG4197">
    <property type="taxonomic scope" value="Eukaryota"/>
</dbReference>
<feature type="repeat" description="PPR" evidence="3">
    <location>
        <begin position="326"/>
        <end position="360"/>
    </location>
</feature>
<keyword evidence="6" id="KW-1185">Reference proteome</keyword>
<comment type="similarity">
    <text evidence="1">Belongs to the PPR family. P subfamily.</text>
</comment>
<dbReference type="Gramene" id="EFJ06816">
    <property type="protein sequence ID" value="EFJ06816"/>
    <property type="gene ID" value="SELMODRAFT_430370"/>
</dbReference>
<dbReference type="STRING" id="88036.D8T973"/>
<dbReference type="InterPro" id="IPR011990">
    <property type="entry name" value="TPR-like_helical_dom_sf"/>
</dbReference>
<dbReference type="KEGG" id="smo:SELMODRAFT_430370"/>
<evidence type="ECO:0000256" key="2">
    <source>
        <dbReference type="ARBA" id="ARBA00022737"/>
    </source>
</evidence>
<reference evidence="5 6" key="1">
    <citation type="journal article" date="2011" name="Science">
        <title>The Selaginella genome identifies genetic changes associated with the evolution of vascular plants.</title>
        <authorList>
            <person name="Banks J.A."/>
            <person name="Nishiyama T."/>
            <person name="Hasebe M."/>
            <person name="Bowman J.L."/>
            <person name="Gribskov M."/>
            <person name="dePamphilis C."/>
            <person name="Albert V.A."/>
            <person name="Aono N."/>
            <person name="Aoyama T."/>
            <person name="Ambrose B.A."/>
            <person name="Ashton N.W."/>
            <person name="Axtell M.J."/>
            <person name="Barker E."/>
            <person name="Barker M.S."/>
            <person name="Bennetzen J.L."/>
            <person name="Bonawitz N.D."/>
            <person name="Chapple C."/>
            <person name="Cheng C."/>
            <person name="Correa L.G."/>
            <person name="Dacre M."/>
            <person name="DeBarry J."/>
            <person name="Dreyer I."/>
            <person name="Elias M."/>
            <person name="Engstrom E.M."/>
            <person name="Estelle M."/>
            <person name="Feng L."/>
            <person name="Finet C."/>
            <person name="Floyd S.K."/>
            <person name="Frommer W.B."/>
            <person name="Fujita T."/>
            <person name="Gramzow L."/>
            <person name="Gutensohn M."/>
            <person name="Harholt J."/>
            <person name="Hattori M."/>
            <person name="Heyl A."/>
            <person name="Hirai T."/>
            <person name="Hiwatashi Y."/>
            <person name="Ishikawa M."/>
            <person name="Iwata M."/>
            <person name="Karol K.G."/>
            <person name="Koehler B."/>
            <person name="Kolukisaoglu U."/>
            <person name="Kubo M."/>
            <person name="Kurata T."/>
            <person name="Lalonde S."/>
            <person name="Li K."/>
            <person name="Li Y."/>
            <person name="Litt A."/>
            <person name="Lyons E."/>
            <person name="Manning G."/>
            <person name="Maruyama T."/>
            <person name="Michael T.P."/>
            <person name="Mikami K."/>
            <person name="Miyazaki S."/>
            <person name="Morinaga S."/>
            <person name="Murata T."/>
            <person name="Mueller-Roeber B."/>
            <person name="Nelson D.R."/>
            <person name="Obara M."/>
            <person name="Oguri Y."/>
            <person name="Olmstead R.G."/>
            <person name="Onodera N."/>
            <person name="Petersen B.L."/>
            <person name="Pils B."/>
            <person name="Prigge M."/>
            <person name="Rensing S.A."/>
            <person name="Riano-Pachon D.M."/>
            <person name="Roberts A.W."/>
            <person name="Sato Y."/>
            <person name="Scheller H.V."/>
            <person name="Schulz B."/>
            <person name="Schulz C."/>
            <person name="Shakirov E.V."/>
            <person name="Shibagaki N."/>
            <person name="Shinohara N."/>
            <person name="Shippen D.E."/>
            <person name="Soerensen I."/>
            <person name="Sotooka R."/>
            <person name="Sugimoto N."/>
            <person name="Sugita M."/>
            <person name="Sumikawa N."/>
            <person name="Tanurdzic M."/>
            <person name="Theissen G."/>
            <person name="Ulvskov P."/>
            <person name="Wakazuki S."/>
            <person name="Weng J.K."/>
            <person name="Willats W.W."/>
            <person name="Wipf D."/>
            <person name="Wolf P.G."/>
            <person name="Yang L."/>
            <person name="Zimmer A.D."/>
            <person name="Zhu Q."/>
            <person name="Mitros T."/>
            <person name="Hellsten U."/>
            <person name="Loque D."/>
            <person name="Otillar R."/>
            <person name="Salamov A."/>
            <person name="Schmutz J."/>
            <person name="Shapiro H."/>
            <person name="Lindquist E."/>
            <person name="Lucas S."/>
            <person name="Rokhsar D."/>
            <person name="Grigoriev I.V."/>
        </authorList>
    </citation>
    <scope>NUCLEOTIDE SEQUENCE [LARGE SCALE GENOMIC DNA]</scope>
</reference>
<dbReference type="Pfam" id="PF13041">
    <property type="entry name" value="PPR_2"/>
    <property type="match status" value="1"/>
</dbReference>
<feature type="region of interest" description="Disordered" evidence="4">
    <location>
        <begin position="263"/>
        <end position="283"/>
    </location>
</feature>
<evidence type="ECO:0008006" key="7">
    <source>
        <dbReference type="Google" id="ProtNLM"/>
    </source>
</evidence>